<dbReference type="KEGG" id="parq:DSM112329_03491"/>
<evidence type="ECO:0000256" key="1">
    <source>
        <dbReference type="SAM" id="Phobius"/>
    </source>
</evidence>
<keyword evidence="1" id="KW-1133">Transmembrane helix</keyword>
<dbReference type="PROSITE" id="PS51257">
    <property type="entry name" value="PROKAR_LIPOPROTEIN"/>
    <property type="match status" value="1"/>
</dbReference>
<accession>A0AAU7AYA8</accession>
<feature type="transmembrane region" description="Helical" evidence="1">
    <location>
        <begin position="29"/>
        <end position="46"/>
    </location>
</feature>
<feature type="transmembrane region" description="Helical" evidence="1">
    <location>
        <begin position="6"/>
        <end position="24"/>
    </location>
</feature>
<evidence type="ECO:0000313" key="2">
    <source>
        <dbReference type="EMBL" id="XAY06616.1"/>
    </source>
</evidence>
<keyword evidence="1" id="KW-0472">Membrane</keyword>
<dbReference type="EMBL" id="CP114014">
    <property type="protein sequence ID" value="XAY06616.1"/>
    <property type="molecule type" value="Genomic_DNA"/>
</dbReference>
<name>A0AAU7AYA8_9ACTN</name>
<dbReference type="AlphaFoldDB" id="A0AAU7AYA8"/>
<reference evidence="2" key="1">
    <citation type="submission" date="2022-12" db="EMBL/GenBank/DDBJ databases">
        <title>Paraconexibacter alkalitolerans sp. nov. and Baekduia alba sp. nov., isolated from soil and emended description of the genera Paraconexibacter (Chun et al., 2020) and Baekduia (An et al., 2020).</title>
        <authorList>
            <person name="Vieira S."/>
            <person name="Huber K.J."/>
            <person name="Geppert A."/>
            <person name="Wolf J."/>
            <person name="Neumann-Schaal M."/>
            <person name="Muesken M."/>
            <person name="Overmann J."/>
        </authorList>
    </citation>
    <scope>NUCLEOTIDE SEQUENCE</scope>
    <source>
        <strain evidence="2">AEG42_29</strain>
    </source>
</reference>
<keyword evidence="1" id="KW-0812">Transmembrane</keyword>
<organism evidence="2">
    <name type="scientific">Paraconexibacter sp. AEG42_29</name>
    <dbReference type="NCBI Taxonomy" id="2997339"/>
    <lineage>
        <taxon>Bacteria</taxon>
        <taxon>Bacillati</taxon>
        <taxon>Actinomycetota</taxon>
        <taxon>Thermoleophilia</taxon>
        <taxon>Solirubrobacterales</taxon>
        <taxon>Paraconexibacteraceae</taxon>
        <taxon>Paraconexibacter</taxon>
    </lineage>
</organism>
<protein>
    <submittedName>
        <fullName evidence="2">Uncharacterized protein</fullName>
    </submittedName>
</protein>
<dbReference type="RefSeq" id="WP_354697841.1">
    <property type="nucleotide sequence ID" value="NZ_CP114014.1"/>
</dbReference>
<proteinExistence type="predicted"/>
<sequence>MDLSRIGWLLTVATCAIVAVACLASGYQGYAAVTAAVLVAAAINLFD</sequence>
<gene>
    <name evidence="2" type="ORF">DSM112329_03491</name>
</gene>